<reference evidence="1" key="3">
    <citation type="submission" date="2022-06" db="UniProtKB">
        <authorList>
            <consortium name="EnsemblPlants"/>
        </authorList>
    </citation>
    <scope>IDENTIFICATION</scope>
</reference>
<reference evidence="1" key="2">
    <citation type="submission" date="2018-03" db="EMBL/GenBank/DDBJ databases">
        <title>The Triticum urartu genome reveals the dynamic nature of wheat genome evolution.</title>
        <authorList>
            <person name="Ling H."/>
            <person name="Ma B."/>
            <person name="Shi X."/>
            <person name="Liu H."/>
            <person name="Dong L."/>
            <person name="Sun H."/>
            <person name="Cao Y."/>
            <person name="Gao Q."/>
            <person name="Zheng S."/>
            <person name="Li Y."/>
            <person name="Yu Y."/>
            <person name="Du H."/>
            <person name="Qi M."/>
            <person name="Li Y."/>
            <person name="Yu H."/>
            <person name="Cui Y."/>
            <person name="Wang N."/>
            <person name="Chen C."/>
            <person name="Wu H."/>
            <person name="Zhao Y."/>
            <person name="Zhang J."/>
            <person name="Li Y."/>
            <person name="Zhou W."/>
            <person name="Zhang B."/>
            <person name="Hu W."/>
            <person name="Eijk M."/>
            <person name="Tang J."/>
            <person name="Witsenboer H."/>
            <person name="Zhao S."/>
            <person name="Li Z."/>
            <person name="Zhang A."/>
            <person name="Wang D."/>
            <person name="Liang C."/>
        </authorList>
    </citation>
    <scope>NUCLEOTIDE SEQUENCE [LARGE SCALE GENOMIC DNA]</scope>
    <source>
        <strain evidence="1">cv. G1812</strain>
    </source>
</reference>
<protein>
    <submittedName>
        <fullName evidence="1">Uncharacterized protein</fullName>
    </submittedName>
</protein>
<keyword evidence="2" id="KW-1185">Reference proteome</keyword>
<organism evidence="1 2">
    <name type="scientific">Triticum urartu</name>
    <name type="common">Red wild einkorn</name>
    <name type="synonym">Crithodium urartu</name>
    <dbReference type="NCBI Taxonomy" id="4572"/>
    <lineage>
        <taxon>Eukaryota</taxon>
        <taxon>Viridiplantae</taxon>
        <taxon>Streptophyta</taxon>
        <taxon>Embryophyta</taxon>
        <taxon>Tracheophyta</taxon>
        <taxon>Spermatophyta</taxon>
        <taxon>Magnoliopsida</taxon>
        <taxon>Liliopsida</taxon>
        <taxon>Poales</taxon>
        <taxon>Poaceae</taxon>
        <taxon>BOP clade</taxon>
        <taxon>Pooideae</taxon>
        <taxon>Triticodae</taxon>
        <taxon>Triticeae</taxon>
        <taxon>Triticinae</taxon>
        <taxon>Triticum</taxon>
    </lineage>
</organism>
<dbReference type="EnsemblPlants" id="TuG1812G0300001374.01.T01">
    <property type="protein sequence ID" value="TuG1812G0300001374.01.T01.cds379735"/>
    <property type="gene ID" value="TuG1812G0300001374.01"/>
</dbReference>
<dbReference type="Gramene" id="TuG1812G0300001374.01.T01">
    <property type="protein sequence ID" value="TuG1812G0300001374.01.T01.cds379735"/>
    <property type="gene ID" value="TuG1812G0300001374.01"/>
</dbReference>
<name>A0A8R7PPX8_TRIUA</name>
<evidence type="ECO:0000313" key="1">
    <source>
        <dbReference type="EnsemblPlants" id="TuG1812G0300001374.01.T01.cds379735"/>
    </source>
</evidence>
<evidence type="ECO:0000313" key="2">
    <source>
        <dbReference type="Proteomes" id="UP000015106"/>
    </source>
</evidence>
<reference evidence="2" key="1">
    <citation type="journal article" date="2013" name="Nature">
        <title>Draft genome of the wheat A-genome progenitor Triticum urartu.</title>
        <authorList>
            <person name="Ling H.Q."/>
            <person name="Zhao S."/>
            <person name="Liu D."/>
            <person name="Wang J."/>
            <person name="Sun H."/>
            <person name="Zhang C."/>
            <person name="Fan H."/>
            <person name="Li D."/>
            <person name="Dong L."/>
            <person name="Tao Y."/>
            <person name="Gao C."/>
            <person name="Wu H."/>
            <person name="Li Y."/>
            <person name="Cui Y."/>
            <person name="Guo X."/>
            <person name="Zheng S."/>
            <person name="Wang B."/>
            <person name="Yu K."/>
            <person name="Liang Q."/>
            <person name="Yang W."/>
            <person name="Lou X."/>
            <person name="Chen J."/>
            <person name="Feng M."/>
            <person name="Jian J."/>
            <person name="Zhang X."/>
            <person name="Luo G."/>
            <person name="Jiang Y."/>
            <person name="Liu J."/>
            <person name="Wang Z."/>
            <person name="Sha Y."/>
            <person name="Zhang B."/>
            <person name="Wu H."/>
            <person name="Tang D."/>
            <person name="Shen Q."/>
            <person name="Xue P."/>
            <person name="Zou S."/>
            <person name="Wang X."/>
            <person name="Liu X."/>
            <person name="Wang F."/>
            <person name="Yang Y."/>
            <person name="An X."/>
            <person name="Dong Z."/>
            <person name="Zhang K."/>
            <person name="Zhang X."/>
            <person name="Luo M.C."/>
            <person name="Dvorak J."/>
            <person name="Tong Y."/>
            <person name="Wang J."/>
            <person name="Yang H."/>
            <person name="Li Z."/>
            <person name="Wang D."/>
            <person name="Zhang A."/>
            <person name="Wang J."/>
        </authorList>
    </citation>
    <scope>NUCLEOTIDE SEQUENCE</scope>
    <source>
        <strain evidence="2">cv. G1812</strain>
    </source>
</reference>
<proteinExistence type="predicted"/>
<sequence>MCPPCSYIANLDVWCISELYQWSEHAVTPCHCAAKWKWIGHSKWGQSRVGRVAPDWPGLGQDRINRVATMVAGIIKIIVLC</sequence>
<dbReference type="AlphaFoldDB" id="A0A8R7PPX8"/>
<accession>A0A8R7PPX8</accession>
<dbReference type="Proteomes" id="UP000015106">
    <property type="component" value="Chromosome 3"/>
</dbReference>